<dbReference type="SUPFAM" id="SSF52540">
    <property type="entry name" value="P-loop containing nucleoside triphosphate hydrolases"/>
    <property type="match status" value="1"/>
</dbReference>
<organism evidence="6 7">
    <name type="scientific">Rhodoblastus acidophilus</name>
    <name type="common">Rhodopseudomonas acidophila</name>
    <dbReference type="NCBI Taxonomy" id="1074"/>
    <lineage>
        <taxon>Bacteria</taxon>
        <taxon>Pseudomonadati</taxon>
        <taxon>Pseudomonadota</taxon>
        <taxon>Alphaproteobacteria</taxon>
        <taxon>Hyphomicrobiales</taxon>
        <taxon>Rhodoblastaceae</taxon>
        <taxon>Rhodoblastus</taxon>
    </lineage>
</organism>
<dbReference type="FunFam" id="3.40.50.300:FF:000134">
    <property type="entry name" value="Iron-enterobactin ABC transporter ATP-binding protein"/>
    <property type="match status" value="1"/>
</dbReference>
<keyword evidence="3" id="KW-0547">Nucleotide-binding</keyword>
<dbReference type="Gene3D" id="3.40.50.300">
    <property type="entry name" value="P-loop containing nucleotide triphosphate hydrolases"/>
    <property type="match status" value="1"/>
</dbReference>
<dbReference type="GO" id="GO:0005524">
    <property type="term" value="F:ATP binding"/>
    <property type="evidence" value="ECO:0007669"/>
    <property type="project" value="UniProtKB-KW"/>
</dbReference>
<sequence>MVFAVACHEPDRIGLCATRISVARAARALVENVSFQVSPGELCALIGPNGGGKSTILRALCGIWPTCAGAVRLDGTPVASMRRADLARRIAFVPQETGMDFDFTVEEVVCMGRYPLRGRFVRPSSEDRRAVAEAMEQCDVAHLRHRSVTTLSGGERQRALIARSLALRPDYLLLDEPTASLDIEHALDVMGLCATLAASGCALVLATHDLTSAARFAHSIVVVQAGRIAASGASGDVLNAEVIGAVFGVEAERLQSSDGKPVLAFQRKKVIQ</sequence>
<gene>
    <name evidence="6" type="ORF">GJ654_20015</name>
</gene>
<protein>
    <submittedName>
        <fullName evidence="6">ATP-binding cassette domain-containing protein</fullName>
    </submittedName>
</protein>
<keyword evidence="2" id="KW-0813">Transport</keyword>
<dbReference type="Pfam" id="PF00005">
    <property type="entry name" value="ABC_tran"/>
    <property type="match status" value="1"/>
</dbReference>
<dbReference type="SMART" id="SM00382">
    <property type="entry name" value="AAA"/>
    <property type="match status" value="1"/>
</dbReference>
<dbReference type="PANTHER" id="PTHR42794:SF2">
    <property type="entry name" value="ABC TRANSPORTER ATP-BINDING PROTEIN"/>
    <property type="match status" value="1"/>
</dbReference>
<dbReference type="InterPro" id="IPR003439">
    <property type="entry name" value="ABC_transporter-like_ATP-bd"/>
</dbReference>
<dbReference type="AlphaFoldDB" id="A0A6N8DTX8"/>
<evidence type="ECO:0000256" key="1">
    <source>
        <dbReference type="ARBA" id="ARBA00005417"/>
    </source>
</evidence>
<dbReference type="PANTHER" id="PTHR42794">
    <property type="entry name" value="HEMIN IMPORT ATP-BINDING PROTEIN HMUV"/>
    <property type="match status" value="1"/>
</dbReference>
<evidence type="ECO:0000313" key="7">
    <source>
        <dbReference type="Proteomes" id="UP000439113"/>
    </source>
</evidence>
<accession>A0A6N8DTX8</accession>
<proteinExistence type="inferred from homology"/>
<evidence type="ECO:0000256" key="2">
    <source>
        <dbReference type="ARBA" id="ARBA00022448"/>
    </source>
</evidence>
<dbReference type="InterPro" id="IPR003593">
    <property type="entry name" value="AAA+_ATPase"/>
</dbReference>
<evidence type="ECO:0000313" key="6">
    <source>
        <dbReference type="EMBL" id="MTV33266.1"/>
    </source>
</evidence>
<dbReference type="EMBL" id="WNKS01000032">
    <property type="protein sequence ID" value="MTV33266.1"/>
    <property type="molecule type" value="Genomic_DNA"/>
</dbReference>
<dbReference type="InterPro" id="IPR027417">
    <property type="entry name" value="P-loop_NTPase"/>
</dbReference>
<feature type="domain" description="ABC transporter" evidence="5">
    <location>
        <begin position="15"/>
        <end position="250"/>
    </location>
</feature>
<evidence type="ECO:0000256" key="3">
    <source>
        <dbReference type="ARBA" id="ARBA00022741"/>
    </source>
</evidence>
<reference evidence="6 7" key="1">
    <citation type="submission" date="2019-11" db="EMBL/GenBank/DDBJ databases">
        <title>Whole-genome sequence of a Rhodoblastus acidophilus DSM 142.</title>
        <authorList>
            <person name="Kyndt J.A."/>
            <person name="Meyer T.E."/>
        </authorList>
    </citation>
    <scope>NUCLEOTIDE SEQUENCE [LARGE SCALE GENOMIC DNA]</scope>
    <source>
        <strain evidence="6 7">DSM 142</strain>
    </source>
</reference>
<dbReference type="RefSeq" id="WP_155447946.1">
    <property type="nucleotide sequence ID" value="NZ_JAOQNR010000009.1"/>
</dbReference>
<dbReference type="CDD" id="cd03214">
    <property type="entry name" value="ABC_Iron-Siderophores_B12_Hemin"/>
    <property type="match status" value="1"/>
</dbReference>
<dbReference type="GO" id="GO:0016887">
    <property type="term" value="F:ATP hydrolysis activity"/>
    <property type="evidence" value="ECO:0007669"/>
    <property type="project" value="InterPro"/>
</dbReference>
<comment type="similarity">
    <text evidence="1">Belongs to the ABC transporter superfamily.</text>
</comment>
<dbReference type="PROSITE" id="PS00211">
    <property type="entry name" value="ABC_TRANSPORTER_1"/>
    <property type="match status" value="1"/>
</dbReference>
<comment type="caution">
    <text evidence="6">The sequence shown here is derived from an EMBL/GenBank/DDBJ whole genome shotgun (WGS) entry which is preliminary data.</text>
</comment>
<keyword evidence="4 6" id="KW-0067">ATP-binding</keyword>
<dbReference type="PROSITE" id="PS50893">
    <property type="entry name" value="ABC_TRANSPORTER_2"/>
    <property type="match status" value="1"/>
</dbReference>
<dbReference type="OrthoDB" id="9810077at2"/>
<evidence type="ECO:0000259" key="5">
    <source>
        <dbReference type="PROSITE" id="PS50893"/>
    </source>
</evidence>
<dbReference type="InterPro" id="IPR017871">
    <property type="entry name" value="ABC_transporter-like_CS"/>
</dbReference>
<name>A0A6N8DTX8_RHOAC</name>
<dbReference type="Proteomes" id="UP000439113">
    <property type="component" value="Unassembled WGS sequence"/>
</dbReference>
<evidence type="ECO:0000256" key="4">
    <source>
        <dbReference type="ARBA" id="ARBA00022840"/>
    </source>
</evidence>